<dbReference type="Gene3D" id="3.40.50.720">
    <property type="entry name" value="NAD(P)-binding Rossmann-like Domain"/>
    <property type="match status" value="1"/>
</dbReference>
<dbReference type="InterPro" id="IPR050091">
    <property type="entry name" value="PKS_NRPS_Biosynth_Enz"/>
</dbReference>
<dbReference type="InterPro" id="IPR009081">
    <property type="entry name" value="PP-bd_ACP"/>
</dbReference>
<protein>
    <submittedName>
        <fullName evidence="8">Type I polyketide synthase</fullName>
    </submittedName>
</protein>
<dbReference type="InterPro" id="IPR016039">
    <property type="entry name" value="Thiolase-like"/>
</dbReference>
<dbReference type="Pfam" id="PF02801">
    <property type="entry name" value="Ketoacyl-synt_C"/>
    <property type="match status" value="1"/>
</dbReference>
<dbReference type="SUPFAM" id="SSF51735">
    <property type="entry name" value="NAD(P)-binding Rossmann-fold domains"/>
    <property type="match status" value="1"/>
</dbReference>
<evidence type="ECO:0000256" key="4">
    <source>
        <dbReference type="ARBA" id="ARBA00023268"/>
    </source>
</evidence>
<comment type="caution">
    <text evidence="8">The sequence shown here is derived from an EMBL/GenBank/DDBJ whole genome shotgun (WGS) entry which is preliminary data.</text>
</comment>
<evidence type="ECO:0000259" key="7">
    <source>
        <dbReference type="PROSITE" id="PS52004"/>
    </source>
</evidence>
<dbReference type="Pfam" id="PF00550">
    <property type="entry name" value="PP-binding"/>
    <property type="match status" value="1"/>
</dbReference>
<dbReference type="RefSeq" id="WP_276097219.1">
    <property type="nucleotide sequence ID" value="NZ_JARJBC010000054.1"/>
</dbReference>
<keyword evidence="3" id="KW-0808">Transferase</keyword>
<dbReference type="PROSITE" id="PS50075">
    <property type="entry name" value="CARRIER"/>
    <property type="match status" value="1"/>
</dbReference>
<keyword evidence="5" id="KW-0012">Acyltransferase</keyword>
<dbReference type="InterPro" id="IPR020841">
    <property type="entry name" value="PKS_Beta-ketoAc_synthase_dom"/>
</dbReference>
<dbReference type="EMBL" id="JARJBC010000054">
    <property type="protein sequence ID" value="MDF3294422.1"/>
    <property type="molecule type" value="Genomic_DNA"/>
</dbReference>
<keyword evidence="9" id="KW-1185">Reference proteome</keyword>
<organism evidence="8 9">
    <name type="scientific">Streptomyces silvisoli</name>
    <dbReference type="NCBI Taxonomy" id="3034235"/>
    <lineage>
        <taxon>Bacteria</taxon>
        <taxon>Bacillati</taxon>
        <taxon>Actinomycetota</taxon>
        <taxon>Actinomycetes</taxon>
        <taxon>Kitasatosporales</taxon>
        <taxon>Streptomycetaceae</taxon>
        <taxon>Streptomyces</taxon>
    </lineage>
</organism>
<dbReference type="PROSITE" id="PS52004">
    <property type="entry name" value="KS3_2"/>
    <property type="match status" value="1"/>
</dbReference>
<evidence type="ECO:0000256" key="1">
    <source>
        <dbReference type="ARBA" id="ARBA00022450"/>
    </source>
</evidence>
<dbReference type="InterPro" id="IPR014030">
    <property type="entry name" value="Ketoacyl_synth_N"/>
</dbReference>
<evidence type="ECO:0000256" key="2">
    <source>
        <dbReference type="ARBA" id="ARBA00022553"/>
    </source>
</evidence>
<evidence type="ECO:0000313" key="9">
    <source>
        <dbReference type="Proteomes" id="UP001216579"/>
    </source>
</evidence>
<feature type="domain" description="Carrier" evidence="6">
    <location>
        <begin position="220"/>
        <end position="295"/>
    </location>
</feature>
<dbReference type="InterPro" id="IPR014031">
    <property type="entry name" value="Ketoacyl_synth_C"/>
</dbReference>
<dbReference type="PROSITE" id="PS00606">
    <property type="entry name" value="KS3_1"/>
    <property type="match status" value="1"/>
</dbReference>
<dbReference type="Gene3D" id="3.40.47.10">
    <property type="match status" value="1"/>
</dbReference>
<dbReference type="InterPro" id="IPR057326">
    <property type="entry name" value="KR_dom"/>
</dbReference>
<gene>
    <name evidence="8" type="ORF">P3G67_35600</name>
</gene>
<dbReference type="InterPro" id="IPR018201">
    <property type="entry name" value="Ketoacyl_synth_AS"/>
</dbReference>
<dbReference type="PANTHER" id="PTHR43775:SF51">
    <property type="entry name" value="INACTIVE PHENOLPHTHIOCEROL SYNTHESIS POLYKETIDE SYNTHASE TYPE I PKS1-RELATED"/>
    <property type="match status" value="1"/>
</dbReference>
<dbReference type="SMART" id="SM01294">
    <property type="entry name" value="PKS_PP_betabranch"/>
    <property type="match status" value="1"/>
</dbReference>
<keyword evidence="1" id="KW-0596">Phosphopantetheine</keyword>
<dbReference type="SUPFAM" id="SSF53901">
    <property type="entry name" value="Thiolase-like"/>
    <property type="match status" value="1"/>
</dbReference>
<keyword evidence="2" id="KW-0597">Phosphoprotein</keyword>
<reference evidence="8 9" key="1">
    <citation type="submission" date="2023-03" db="EMBL/GenBank/DDBJ databases">
        <title>Draft genome sequence of Streptomyces sp. RB6PN23 isolated from peat swamp forest in Thailand.</title>
        <authorList>
            <person name="Klaysubun C."/>
            <person name="Duangmal K."/>
        </authorList>
    </citation>
    <scope>NUCLEOTIDE SEQUENCE [LARGE SCALE GENOMIC DNA]</scope>
    <source>
        <strain evidence="8 9">RB6PN23</strain>
    </source>
</reference>
<keyword evidence="4" id="KW-0511">Multifunctional enzyme</keyword>
<dbReference type="PANTHER" id="PTHR43775">
    <property type="entry name" value="FATTY ACID SYNTHASE"/>
    <property type="match status" value="1"/>
</dbReference>
<name>A0ABT5ZX70_9ACTN</name>
<dbReference type="InterPro" id="IPR036736">
    <property type="entry name" value="ACP-like_sf"/>
</dbReference>
<feature type="non-terminal residue" evidence="8">
    <location>
        <position position="658"/>
    </location>
</feature>
<feature type="non-terminal residue" evidence="8">
    <location>
        <position position="1"/>
    </location>
</feature>
<dbReference type="Gene3D" id="1.10.1200.10">
    <property type="entry name" value="ACP-like"/>
    <property type="match status" value="1"/>
</dbReference>
<feature type="domain" description="Ketosynthase family 3 (KS3)" evidence="7">
    <location>
        <begin position="314"/>
        <end position="658"/>
    </location>
</feature>
<dbReference type="Pfam" id="PF00109">
    <property type="entry name" value="ketoacyl-synt"/>
    <property type="match status" value="1"/>
</dbReference>
<dbReference type="CDD" id="cd08956">
    <property type="entry name" value="KR_3_FAS_SDR_x"/>
    <property type="match status" value="1"/>
</dbReference>
<dbReference type="CDD" id="cd00833">
    <property type="entry name" value="PKS"/>
    <property type="match status" value="1"/>
</dbReference>
<dbReference type="Proteomes" id="UP001216579">
    <property type="component" value="Unassembled WGS sequence"/>
</dbReference>
<evidence type="ECO:0000256" key="5">
    <source>
        <dbReference type="ARBA" id="ARBA00023315"/>
    </source>
</evidence>
<proteinExistence type="predicted"/>
<evidence type="ECO:0000256" key="3">
    <source>
        <dbReference type="ARBA" id="ARBA00022679"/>
    </source>
</evidence>
<dbReference type="InterPro" id="IPR013968">
    <property type="entry name" value="PKS_KR"/>
</dbReference>
<dbReference type="Pfam" id="PF08659">
    <property type="entry name" value="KR"/>
    <property type="match status" value="1"/>
</dbReference>
<evidence type="ECO:0000313" key="8">
    <source>
        <dbReference type="EMBL" id="MDF3294422.1"/>
    </source>
</evidence>
<dbReference type="InterPro" id="IPR020806">
    <property type="entry name" value="PKS_PP-bd"/>
</dbReference>
<dbReference type="SMART" id="SM00823">
    <property type="entry name" value="PKS_PP"/>
    <property type="match status" value="1"/>
</dbReference>
<sequence>CDVADRQALAEVLASVSPDHPVTGVVHAAGVLEDGVIGSLSGEQLDRVLTPKVDAAWNLHELTQGLDLSLFVAFSSVAGLTGSGGQANYAAGNVFLDALMQQRRHQGLPGLSMAWGPWTTEIGLVSGLSQTDLQRIARSVMPPLAVNQGVDLFDRAIRIGYPALALTRLNLQALRAQQDVPAVWRSLVGGILRRAANNTRNGREGLAQRLAGLSSVDREQTLLDLVRESAAVVLGHASSTQINTDQPFKALGFDSLTAVELRNVLQTKTGLGLASSVVFDYPTVTRLAGYLAGEFGDSQLAESAVVPAVVSVTDDPIALVGMACRFPGGVSGPDDLWQLVTDEGDAITPFPVGRGWDLDALLGTGEPGSGMSATEHGGFVDGVDEFDAAFFGISPREALATDPQQRLLLEVSWEALEQAGIDPASLAGSSTGVFAGVYQSGYADLVSREQLQGHLLTGGAASVISGRVAYTLGLEGPAVSVDTACSSSLVAIHLAAQALRSGECTLALAGGVTVMATSDGFVEFTAQGGLAADGRCKSFADAADGTGWSEGVGVVVMERLSDARRHGHEVLAVLRSSAVNQDGASNGLTAPNGPSQQRVIRQALAAAGLSPAEVDAVEAHGTGTRLGDPIEAQALLATYGQDRAEGQPLWLGSLKSNI</sequence>
<evidence type="ECO:0000259" key="6">
    <source>
        <dbReference type="PROSITE" id="PS50075"/>
    </source>
</evidence>
<dbReference type="InterPro" id="IPR036291">
    <property type="entry name" value="NAD(P)-bd_dom_sf"/>
</dbReference>
<dbReference type="SMART" id="SM00825">
    <property type="entry name" value="PKS_KS"/>
    <property type="match status" value="1"/>
</dbReference>
<dbReference type="SMART" id="SM00822">
    <property type="entry name" value="PKS_KR"/>
    <property type="match status" value="1"/>
</dbReference>
<accession>A0ABT5ZX70</accession>
<dbReference type="SUPFAM" id="SSF47336">
    <property type="entry name" value="ACP-like"/>
    <property type="match status" value="1"/>
</dbReference>